<keyword evidence="5 9" id="KW-1133">Transmembrane helix</keyword>
<reference evidence="10" key="1">
    <citation type="submission" date="2023-06" db="EMBL/GenBank/DDBJ databases">
        <title>Cytophagales bacterium Strain LB-30, isolated from soil.</title>
        <authorList>
            <person name="Liu B."/>
        </authorList>
    </citation>
    <scope>NUCLEOTIDE SEQUENCE</scope>
    <source>
        <strain evidence="10">LB-30</strain>
    </source>
</reference>
<evidence type="ECO:0000256" key="3">
    <source>
        <dbReference type="ARBA" id="ARBA00022475"/>
    </source>
</evidence>
<dbReference type="RefSeq" id="WP_320004971.1">
    <property type="nucleotide sequence ID" value="NZ_JAUHJS010000007.1"/>
</dbReference>
<evidence type="ECO:0000256" key="7">
    <source>
        <dbReference type="ARBA" id="ARBA00023136"/>
    </source>
</evidence>
<name>A0ABT8F7R2_9BACT</name>
<dbReference type="Pfam" id="PF25539">
    <property type="entry name" value="Bestrophin_2"/>
    <property type="match status" value="1"/>
</dbReference>
<organism evidence="10 11">
    <name type="scientific">Shiella aurantiaca</name>
    <dbReference type="NCBI Taxonomy" id="3058365"/>
    <lineage>
        <taxon>Bacteria</taxon>
        <taxon>Pseudomonadati</taxon>
        <taxon>Bacteroidota</taxon>
        <taxon>Cytophagia</taxon>
        <taxon>Cytophagales</taxon>
        <taxon>Shiellaceae</taxon>
        <taxon>Shiella</taxon>
    </lineage>
</organism>
<accession>A0ABT8F7R2</accession>
<proteinExistence type="inferred from homology"/>
<evidence type="ECO:0000313" key="10">
    <source>
        <dbReference type="EMBL" id="MDN4166433.1"/>
    </source>
</evidence>
<evidence type="ECO:0000256" key="5">
    <source>
        <dbReference type="ARBA" id="ARBA00022989"/>
    </source>
</evidence>
<dbReference type="InterPro" id="IPR044669">
    <property type="entry name" value="YneE/VCCN1/2-like"/>
</dbReference>
<evidence type="ECO:0000256" key="2">
    <source>
        <dbReference type="ARBA" id="ARBA00022448"/>
    </source>
</evidence>
<evidence type="ECO:0000256" key="1">
    <source>
        <dbReference type="ARBA" id="ARBA00004651"/>
    </source>
</evidence>
<evidence type="ECO:0000256" key="8">
    <source>
        <dbReference type="ARBA" id="ARBA00034708"/>
    </source>
</evidence>
<evidence type="ECO:0000256" key="4">
    <source>
        <dbReference type="ARBA" id="ARBA00022692"/>
    </source>
</evidence>
<keyword evidence="3" id="KW-1003">Cell membrane</keyword>
<keyword evidence="11" id="KW-1185">Reference proteome</keyword>
<comment type="similarity">
    <text evidence="8">Belongs to the anion channel-forming bestrophin (TC 1.A.46) family.</text>
</comment>
<evidence type="ECO:0000313" key="11">
    <source>
        <dbReference type="Proteomes" id="UP001168552"/>
    </source>
</evidence>
<keyword evidence="2" id="KW-0813">Transport</keyword>
<feature type="transmembrane region" description="Helical" evidence="9">
    <location>
        <begin position="240"/>
        <end position="259"/>
    </location>
</feature>
<feature type="transmembrane region" description="Helical" evidence="9">
    <location>
        <begin position="214"/>
        <end position="234"/>
    </location>
</feature>
<sequence length="307" mass="35428">MIVYETNKNWLRDISHLARSWTMTKIMRAVLAVGVFTAILCVIELTWFNFMGMSNATGIFSLLGIVLSILLVFRTNTAYDRWWEGRKQWGALVNNARNLAIMAQVTFPHEQKEERVRMATLIANFCIAFKEHLRKGVKLEELIHLSPSDKEVYPKLNHVPAYISTQIHDLVHSQYRKGTITPYDWLNFKPEMKSLMDILGACERIKKTPIPFSYNVYIKLFITIYVILLPIAVIPEFGFWSVPIVMLVFFAFIGVQLMAEEIEEPFGLDCNDLPTGDIAHTIKNNVFEILDARTVPSVVHHEYEKVF</sequence>
<comment type="caution">
    <text evidence="10">The sequence shown here is derived from an EMBL/GenBank/DDBJ whole genome shotgun (WGS) entry which is preliminary data.</text>
</comment>
<keyword evidence="4 9" id="KW-0812">Transmembrane</keyword>
<evidence type="ECO:0000256" key="6">
    <source>
        <dbReference type="ARBA" id="ARBA00023065"/>
    </source>
</evidence>
<comment type="subcellular location">
    <subcellularLocation>
        <location evidence="1">Cell membrane</location>
        <topology evidence="1">Multi-pass membrane protein</topology>
    </subcellularLocation>
</comment>
<dbReference type="Proteomes" id="UP001168552">
    <property type="component" value="Unassembled WGS sequence"/>
</dbReference>
<dbReference type="PANTHER" id="PTHR33281">
    <property type="entry name" value="UPF0187 PROTEIN YNEE"/>
    <property type="match status" value="1"/>
</dbReference>
<feature type="transmembrane region" description="Helical" evidence="9">
    <location>
        <begin position="29"/>
        <end position="50"/>
    </location>
</feature>
<protein>
    <submittedName>
        <fullName evidence="10">Bestrophin family ion channel</fullName>
    </submittedName>
</protein>
<dbReference type="PANTHER" id="PTHR33281:SF19">
    <property type="entry name" value="VOLTAGE-DEPENDENT ANION CHANNEL-FORMING PROTEIN YNEE"/>
    <property type="match status" value="1"/>
</dbReference>
<evidence type="ECO:0000256" key="9">
    <source>
        <dbReference type="SAM" id="Phobius"/>
    </source>
</evidence>
<gene>
    <name evidence="10" type="ORF">QWY31_13060</name>
</gene>
<feature type="transmembrane region" description="Helical" evidence="9">
    <location>
        <begin position="56"/>
        <end position="73"/>
    </location>
</feature>
<keyword evidence="6" id="KW-0406">Ion transport</keyword>
<keyword evidence="7 9" id="KW-0472">Membrane</keyword>
<dbReference type="EMBL" id="JAUHJS010000007">
    <property type="protein sequence ID" value="MDN4166433.1"/>
    <property type="molecule type" value="Genomic_DNA"/>
</dbReference>